<accession>A0A1I7C862</accession>
<name>A0A1I7C862_9ENTR</name>
<organism evidence="1 2">
    <name type="scientific">Kosakonia arachidis</name>
    <dbReference type="NCBI Taxonomy" id="551989"/>
    <lineage>
        <taxon>Bacteria</taxon>
        <taxon>Pseudomonadati</taxon>
        <taxon>Pseudomonadota</taxon>
        <taxon>Gammaproteobacteria</taxon>
        <taxon>Enterobacterales</taxon>
        <taxon>Enterobacteriaceae</taxon>
        <taxon>Kosakonia</taxon>
    </lineage>
</organism>
<dbReference type="EMBL" id="FPAU01000003">
    <property type="protein sequence ID" value="SFT95582.1"/>
    <property type="molecule type" value="Genomic_DNA"/>
</dbReference>
<sequence length="160" mass="18462">MYLLVNREKFTPKNVVVKMASIHNYTVLDDLGNYDKELNPNRLSTIELLPKGVSWLHNGKKIEIKDDNKIAPVLLLNGDEVALIKSPYDKDQNKAYIIDAEGNIKGDVKDIINKKASDAIFYNVDYIYDELFFFLNIRNCDYRFSFNTKTVLCGNLLQTY</sequence>
<keyword evidence="2" id="KW-1185">Reference proteome</keyword>
<gene>
    <name evidence="1" type="ORF">SAMN05192562_103330</name>
</gene>
<evidence type="ECO:0000313" key="1">
    <source>
        <dbReference type="EMBL" id="SFT95582.1"/>
    </source>
</evidence>
<reference evidence="2" key="1">
    <citation type="submission" date="2016-10" db="EMBL/GenBank/DDBJ databases">
        <authorList>
            <person name="Varghese N."/>
            <person name="Submissions S."/>
        </authorList>
    </citation>
    <scope>NUCLEOTIDE SEQUENCE [LARGE SCALE GENOMIC DNA]</scope>
    <source>
        <strain evidence="2">Ah-143</strain>
    </source>
</reference>
<dbReference type="Proteomes" id="UP000199187">
    <property type="component" value="Unassembled WGS sequence"/>
</dbReference>
<proteinExistence type="predicted"/>
<protein>
    <submittedName>
        <fullName evidence="1">Uncharacterized protein</fullName>
    </submittedName>
</protein>
<evidence type="ECO:0000313" key="2">
    <source>
        <dbReference type="Proteomes" id="UP000199187"/>
    </source>
</evidence>
<dbReference type="AlphaFoldDB" id="A0A1I7C862"/>